<dbReference type="Proteomes" id="UP000049685">
    <property type="component" value="Unassembled WGS sequence"/>
</dbReference>
<accession>A0A9P1P9T0</accession>
<comment type="caution">
    <text evidence="2">The sequence shown here is derived from an EMBL/GenBank/DDBJ whole genome shotgun (WGS) entry which is preliminary data.</text>
</comment>
<keyword evidence="1" id="KW-1133">Transmembrane helix</keyword>
<protein>
    <submittedName>
        <fullName evidence="2">Uncharacterized protein</fullName>
    </submittedName>
</protein>
<evidence type="ECO:0000313" key="2">
    <source>
        <dbReference type="EMBL" id="CEN31546.1"/>
    </source>
</evidence>
<keyword evidence="1" id="KW-0472">Membrane</keyword>
<sequence length="150" mass="17587">MKRKFAISLGIIFGLVLLIGLIKKDFILNRLKPSREIVISYPDEKHPEDMLNIDKKLNDYKDQHKIDLLDSLLYNAKDIENINLNPEKMDVQIMINSPREGVGLMELRLWFKDDICLIGNRVDENFDEIRLKKLDKESTKTLKEVIGYKK</sequence>
<dbReference type="RefSeq" id="WP_057559088.1">
    <property type="nucleotide sequence ID" value="NZ_CDNY01000024.1"/>
</dbReference>
<feature type="transmembrane region" description="Helical" evidence="1">
    <location>
        <begin position="6"/>
        <end position="22"/>
    </location>
</feature>
<organism evidence="2 3">
    <name type="scientific">Paraclostridium sordellii</name>
    <name type="common">Clostridium sordellii</name>
    <dbReference type="NCBI Taxonomy" id="1505"/>
    <lineage>
        <taxon>Bacteria</taxon>
        <taxon>Bacillati</taxon>
        <taxon>Bacillota</taxon>
        <taxon>Clostridia</taxon>
        <taxon>Peptostreptococcales</taxon>
        <taxon>Peptostreptococcaceae</taxon>
        <taxon>Paraclostridium</taxon>
    </lineage>
</organism>
<proteinExistence type="predicted"/>
<dbReference type="EMBL" id="CDNY01000024">
    <property type="protein sequence ID" value="CEN31546.1"/>
    <property type="molecule type" value="Genomic_DNA"/>
</dbReference>
<evidence type="ECO:0000256" key="1">
    <source>
        <dbReference type="SAM" id="Phobius"/>
    </source>
</evidence>
<keyword evidence="1" id="KW-0812">Transmembrane</keyword>
<name>A0A9P1P9T0_PARSO</name>
<reference evidence="3" key="1">
    <citation type="submission" date="2015-01" db="EMBL/GenBank/DDBJ databases">
        <authorList>
            <person name="Aslett A.Martin."/>
            <person name="De Silva Nishadi"/>
        </authorList>
    </citation>
    <scope>NUCLEOTIDE SEQUENCE [LARGE SCALE GENOMIC DNA]</scope>
    <source>
        <strain evidence="3">UMC4404</strain>
    </source>
</reference>
<evidence type="ECO:0000313" key="3">
    <source>
        <dbReference type="Proteomes" id="UP000049685"/>
    </source>
</evidence>
<gene>
    <name evidence="2" type="ORF">UMC4404_21291</name>
</gene>
<dbReference type="AlphaFoldDB" id="A0A9P1P9T0"/>